<dbReference type="Pfam" id="PF04014">
    <property type="entry name" value="MazE_antitoxin"/>
    <property type="match status" value="1"/>
</dbReference>
<feature type="domain" description="SpoVT-AbrB" evidence="1">
    <location>
        <begin position="3"/>
        <end position="46"/>
    </location>
</feature>
<evidence type="ECO:0000313" key="2">
    <source>
        <dbReference type="EMBL" id="NMG82964.1"/>
    </source>
</evidence>
<dbReference type="EMBL" id="WNEG01000037">
    <property type="protein sequence ID" value="NMG82964.1"/>
    <property type="molecule type" value="Genomic_DNA"/>
</dbReference>
<sequence length="88" mass="10009">MNIAITKLSSKGQIVIPSEMRGNFSEGEKLVIIKNGEQLILKKVSDLGKNFEEDIAFAKKTEEAWQSYERGEFISRPADKFLEDLEKC</sequence>
<dbReference type="Proteomes" id="UP000606580">
    <property type="component" value="Unassembled WGS sequence"/>
</dbReference>
<protein>
    <submittedName>
        <fullName evidence="2">AbrB/MazE/SpoVT family DNA-binding domain-containing protein</fullName>
    </submittedName>
</protein>
<name>A0A848D9B5_9EURY</name>
<gene>
    <name evidence="2" type="ORF">GIS02_02005</name>
</gene>
<dbReference type="SMART" id="SM00966">
    <property type="entry name" value="SpoVT_AbrB"/>
    <property type="match status" value="1"/>
</dbReference>
<dbReference type="Gene3D" id="2.10.260.10">
    <property type="match status" value="1"/>
</dbReference>
<dbReference type="PROSITE" id="PS51740">
    <property type="entry name" value="SPOVT_ABRB"/>
    <property type="match status" value="1"/>
</dbReference>
<evidence type="ECO:0000313" key="3">
    <source>
        <dbReference type="Proteomes" id="UP000606580"/>
    </source>
</evidence>
<dbReference type="InterPro" id="IPR007159">
    <property type="entry name" value="SpoVT-AbrB_dom"/>
</dbReference>
<organism evidence="2 3">
    <name type="scientific">Candidatus Ethanoperedens thermophilum</name>
    <dbReference type="NCBI Taxonomy" id="2766897"/>
    <lineage>
        <taxon>Archaea</taxon>
        <taxon>Methanobacteriati</taxon>
        <taxon>Methanobacteriota</taxon>
        <taxon>Stenosarchaea group</taxon>
        <taxon>Methanomicrobia</taxon>
        <taxon>Methanosarcinales</taxon>
        <taxon>Methanosarcinales incertae sedis</taxon>
        <taxon>GOM Arc I cluster</taxon>
        <taxon>Candidatus Ethanoperedens</taxon>
    </lineage>
</organism>
<proteinExistence type="predicted"/>
<accession>A0A848D9B5</accession>
<dbReference type="InterPro" id="IPR037914">
    <property type="entry name" value="SpoVT-AbrB_sf"/>
</dbReference>
<reference evidence="2" key="1">
    <citation type="journal article" date="2020" name="MBio">
        <title>'Candidatus Ethanoperedens,' a Thermophilic Genus of Archaea Mediating the Anaerobic Oxidation of Ethane.</title>
        <authorList>
            <person name="Hahn C.J."/>
            <person name="Laso-Perez R."/>
            <person name="Vulcano F."/>
            <person name="Vaziourakis K.M."/>
            <person name="Stokke R."/>
            <person name="Steen I.H."/>
            <person name="Teske A."/>
            <person name="Boetius A."/>
            <person name="Liebeke M."/>
            <person name="Amann R."/>
            <person name="Knittel K."/>
            <person name="Wegener G."/>
        </authorList>
    </citation>
    <scope>NUCLEOTIDE SEQUENCE</scope>
    <source>
        <strain evidence="2">GoM-Arc1-LC-WB58</strain>
    </source>
</reference>
<comment type="caution">
    <text evidence="2">The sequence shown here is derived from an EMBL/GenBank/DDBJ whole genome shotgun (WGS) entry which is preliminary data.</text>
</comment>
<dbReference type="NCBIfam" id="TIGR01439">
    <property type="entry name" value="lp_hng_hel_AbrB"/>
    <property type="match status" value="1"/>
</dbReference>
<dbReference type="AlphaFoldDB" id="A0A848D9B5"/>
<keyword evidence="2" id="KW-0238">DNA-binding</keyword>
<dbReference type="GO" id="GO:0003677">
    <property type="term" value="F:DNA binding"/>
    <property type="evidence" value="ECO:0007669"/>
    <property type="project" value="UniProtKB-KW"/>
</dbReference>
<dbReference type="SUPFAM" id="SSF89447">
    <property type="entry name" value="AbrB/MazE/MraZ-like"/>
    <property type="match status" value="1"/>
</dbReference>
<evidence type="ECO:0000259" key="1">
    <source>
        <dbReference type="PROSITE" id="PS51740"/>
    </source>
</evidence>